<evidence type="ECO:0000256" key="9">
    <source>
        <dbReference type="ARBA" id="ARBA00023157"/>
    </source>
</evidence>
<keyword evidence="4 11" id="KW-0479">Metal-binding</keyword>
<keyword evidence="7 11" id="KW-0805">Transcription regulation</keyword>
<evidence type="ECO:0000313" key="14">
    <source>
        <dbReference type="Proteomes" id="UP000198983"/>
    </source>
</evidence>
<dbReference type="Proteomes" id="UP000198983">
    <property type="component" value="Chromosome I"/>
</dbReference>
<evidence type="ECO:0000256" key="3">
    <source>
        <dbReference type="ARBA" id="ARBA00022485"/>
    </source>
</evidence>
<dbReference type="GO" id="GO:0005737">
    <property type="term" value="C:cytoplasm"/>
    <property type="evidence" value="ECO:0007669"/>
    <property type="project" value="UniProtKB-SubCell"/>
</dbReference>
<evidence type="ECO:0000256" key="10">
    <source>
        <dbReference type="ARBA" id="ARBA00023163"/>
    </source>
</evidence>
<dbReference type="GO" id="GO:0035731">
    <property type="term" value="F:dinitrosyl-iron complex binding"/>
    <property type="evidence" value="ECO:0007669"/>
    <property type="project" value="UniProtKB-UniRule"/>
</dbReference>
<dbReference type="InterPro" id="IPR034768">
    <property type="entry name" value="4FE4S_WBL"/>
</dbReference>
<comment type="subcellular location">
    <subcellularLocation>
        <location evidence="1 11">Cytoplasm</location>
    </subcellularLocation>
</comment>
<dbReference type="GO" id="GO:0047134">
    <property type="term" value="F:protein-disulfide reductase [NAD(P)H] activity"/>
    <property type="evidence" value="ECO:0007669"/>
    <property type="project" value="TreeGrafter"/>
</dbReference>
<dbReference type="AlphaFoldDB" id="A0A1H1MVL0"/>
<keyword evidence="5 11" id="KW-0408">Iron</keyword>
<gene>
    <name evidence="11" type="primary">whiB</name>
    <name evidence="13" type="ORF">SAMN04489717_0980</name>
</gene>
<evidence type="ECO:0000313" key="13">
    <source>
        <dbReference type="EMBL" id="SDR90652.1"/>
    </source>
</evidence>
<accession>A0A1H1MVL0</accession>
<reference evidence="13 14" key="1">
    <citation type="submission" date="2016-10" db="EMBL/GenBank/DDBJ databases">
        <authorList>
            <person name="de Groot N.N."/>
        </authorList>
    </citation>
    <scope>NUCLEOTIDE SEQUENCE [LARGE SCALE GENOMIC DNA]</scope>
    <source>
        <strain evidence="13 14">DSM 22024</strain>
    </source>
</reference>
<dbReference type="HAMAP" id="MF_01479">
    <property type="entry name" value="WhiB"/>
    <property type="match status" value="1"/>
</dbReference>
<dbReference type="EMBL" id="LT629732">
    <property type="protein sequence ID" value="SDR90652.1"/>
    <property type="molecule type" value="Genomic_DNA"/>
</dbReference>
<organism evidence="13 14">
    <name type="scientific">Actinopolymorpha singaporensis</name>
    <dbReference type="NCBI Taxonomy" id="117157"/>
    <lineage>
        <taxon>Bacteria</taxon>
        <taxon>Bacillati</taxon>
        <taxon>Actinomycetota</taxon>
        <taxon>Actinomycetes</taxon>
        <taxon>Propionibacteriales</taxon>
        <taxon>Actinopolymorphaceae</taxon>
        <taxon>Actinopolymorpha</taxon>
    </lineage>
</organism>
<dbReference type="STRING" id="117157.SAMN04489717_0980"/>
<name>A0A1H1MVL0_9ACTN</name>
<evidence type="ECO:0000256" key="11">
    <source>
        <dbReference type="HAMAP-Rule" id="MF_01479"/>
    </source>
</evidence>
<evidence type="ECO:0000256" key="4">
    <source>
        <dbReference type="ARBA" id="ARBA00022723"/>
    </source>
</evidence>
<dbReference type="GO" id="GO:0045892">
    <property type="term" value="P:negative regulation of DNA-templated transcription"/>
    <property type="evidence" value="ECO:0007669"/>
    <property type="project" value="TreeGrafter"/>
</dbReference>
<keyword evidence="14" id="KW-1185">Reference proteome</keyword>
<protein>
    <recommendedName>
        <fullName evidence="11">Transcriptional regulator WhiB</fullName>
    </recommendedName>
</protein>
<evidence type="ECO:0000256" key="7">
    <source>
        <dbReference type="ARBA" id="ARBA00023015"/>
    </source>
</evidence>
<feature type="binding site" evidence="11">
    <location>
        <position position="31"/>
    </location>
    <ligand>
        <name>[4Fe-4S] cluster</name>
        <dbReference type="ChEBI" id="CHEBI:49883"/>
    </ligand>
</feature>
<dbReference type="GO" id="GO:0046872">
    <property type="term" value="F:metal ion binding"/>
    <property type="evidence" value="ECO:0007669"/>
    <property type="project" value="UniProtKB-KW"/>
</dbReference>
<comment type="PTM">
    <text evidence="11">The Fe-S cluster can be nitrosylated by nitric oxide (NO).</text>
</comment>
<sequence>MPKRRRAILGGRSNTSRPPKAWTRWHEYAACADVPSHLFYGRESESAAERAAREAAATAVCARCPVRSQCEAHAINLPEPYGVWGGTTEASRRNHRQWARTHAYSEATRAS</sequence>
<evidence type="ECO:0000256" key="8">
    <source>
        <dbReference type="ARBA" id="ARBA00023125"/>
    </source>
</evidence>
<dbReference type="PROSITE" id="PS51674">
    <property type="entry name" value="4FE4S_WBL"/>
    <property type="match status" value="1"/>
</dbReference>
<feature type="binding site" evidence="11">
    <location>
        <position position="70"/>
    </location>
    <ligand>
        <name>[4Fe-4S] cluster</name>
        <dbReference type="ChEBI" id="CHEBI:49883"/>
    </ligand>
</feature>
<keyword evidence="3 11" id="KW-0004">4Fe-4S</keyword>
<evidence type="ECO:0000256" key="1">
    <source>
        <dbReference type="ARBA" id="ARBA00004496"/>
    </source>
</evidence>
<evidence type="ECO:0000256" key="5">
    <source>
        <dbReference type="ARBA" id="ARBA00023004"/>
    </source>
</evidence>
<comment type="function">
    <text evidence="11">Acts as a transcriptional regulator. Probably redox-responsive. The apo- but not holo-form probably binds DNA.</text>
</comment>
<dbReference type="GO" id="GO:0051539">
    <property type="term" value="F:4 iron, 4 sulfur cluster binding"/>
    <property type="evidence" value="ECO:0007669"/>
    <property type="project" value="UniProtKB-UniRule"/>
</dbReference>
<dbReference type="PANTHER" id="PTHR38839">
    <property type="entry name" value="TRANSCRIPTIONAL REGULATOR WHID-RELATED"/>
    <property type="match status" value="1"/>
</dbReference>
<feature type="binding site" evidence="11">
    <location>
        <position position="61"/>
    </location>
    <ligand>
        <name>[4Fe-4S] cluster</name>
        <dbReference type="ChEBI" id="CHEBI:49883"/>
    </ligand>
</feature>
<dbReference type="InterPro" id="IPR003482">
    <property type="entry name" value="Whib"/>
</dbReference>
<comment type="cofactor">
    <cofactor evidence="11">
        <name>[4Fe-4S] cluster</name>
        <dbReference type="ChEBI" id="CHEBI:49883"/>
    </cofactor>
    <text evidence="11">Binds 1 [4Fe-4S] cluster per subunit. Following nitrosylation of the [4Fe-4S] cluster binds 1 [4Fe-8(NO)] cluster per subunit.</text>
</comment>
<dbReference type="GO" id="GO:0045454">
    <property type="term" value="P:cell redox homeostasis"/>
    <property type="evidence" value="ECO:0007669"/>
    <property type="project" value="TreeGrafter"/>
</dbReference>
<comment type="similarity">
    <text evidence="2 11">Belongs to the WhiB family.</text>
</comment>
<keyword evidence="6 11" id="KW-0411">Iron-sulfur</keyword>
<evidence type="ECO:0000259" key="12">
    <source>
        <dbReference type="PROSITE" id="PS51674"/>
    </source>
</evidence>
<keyword evidence="9 11" id="KW-1015">Disulfide bond</keyword>
<evidence type="ECO:0000256" key="2">
    <source>
        <dbReference type="ARBA" id="ARBA00006597"/>
    </source>
</evidence>
<dbReference type="OrthoDB" id="4954884at2"/>
<keyword evidence="8 11" id="KW-0238">DNA-binding</keyword>
<comment type="PTM">
    <text evidence="11">Upon Fe-S cluster removal intramolecular disulfide bonds are formed.</text>
</comment>
<feature type="domain" description="4Fe-4S Wbl-type" evidence="12">
    <location>
        <begin position="30"/>
        <end position="94"/>
    </location>
</feature>
<dbReference type="RefSeq" id="WP_092650933.1">
    <property type="nucleotide sequence ID" value="NZ_LT629732.1"/>
</dbReference>
<dbReference type="Pfam" id="PF02467">
    <property type="entry name" value="Whib"/>
    <property type="match status" value="1"/>
</dbReference>
<dbReference type="GO" id="GO:0003677">
    <property type="term" value="F:DNA binding"/>
    <property type="evidence" value="ECO:0007669"/>
    <property type="project" value="UniProtKB-UniRule"/>
</dbReference>
<proteinExistence type="inferred from homology"/>
<feature type="binding site" evidence="11">
    <location>
        <position position="64"/>
    </location>
    <ligand>
        <name>[4Fe-4S] cluster</name>
        <dbReference type="ChEBI" id="CHEBI:49883"/>
    </ligand>
</feature>
<keyword evidence="10 11" id="KW-0804">Transcription</keyword>
<keyword evidence="11" id="KW-0963">Cytoplasm</keyword>
<evidence type="ECO:0000256" key="6">
    <source>
        <dbReference type="ARBA" id="ARBA00023014"/>
    </source>
</evidence>